<evidence type="ECO:0000313" key="2">
    <source>
        <dbReference type="EMBL" id="PTX57716.1"/>
    </source>
</evidence>
<dbReference type="EMBL" id="QBKS01000001">
    <property type="protein sequence ID" value="PTX57716.1"/>
    <property type="molecule type" value="Genomic_DNA"/>
</dbReference>
<dbReference type="PROSITE" id="PS51257">
    <property type="entry name" value="PROKAR_LIPOPROTEIN"/>
    <property type="match status" value="1"/>
</dbReference>
<protein>
    <submittedName>
        <fullName evidence="2">Uncharacterized protein</fullName>
    </submittedName>
</protein>
<name>A0A2T6BNU1_9RHOB</name>
<comment type="caution">
    <text evidence="2">The sequence shown here is derived from an EMBL/GenBank/DDBJ whole genome shotgun (WGS) entry which is preliminary data.</text>
</comment>
<accession>A0A2T6BNU1</accession>
<evidence type="ECO:0000313" key="3">
    <source>
        <dbReference type="Proteomes" id="UP000243978"/>
    </source>
</evidence>
<reference evidence="2 3" key="1">
    <citation type="submission" date="2018-04" db="EMBL/GenBank/DDBJ databases">
        <title>Genomic Encyclopedia of Archaeal and Bacterial Type Strains, Phase II (KMG-II): from individual species to whole genera.</title>
        <authorList>
            <person name="Goeker M."/>
        </authorList>
    </citation>
    <scope>NUCLEOTIDE SEQUENCE [LARGE SCALE GENOMIC DNA]</scope>
    <source>
        <strain evidence="2 3">DSM 100977</strain>
    </source>
</reference>
<dbReference type="RefSeq" id="WP_146174210.1">
    <property type="nucleotide sequence ID" value="NZ_QBKS01000001.1"/>
</dbReference>
<sequence>MRAIALVMLALFAGCTDQAIIEAAFPDREKYAFASRDGESIFTYTCAPKETPEATKAHAREAHVYLDTRFNAAVDGAAEKLTAVEDQRRARAITRALDAEIEDIVEQTEERYECLFIQGRDV</sequence>
<proteinExistence type="predicted"/>
<evidence type="ECO:0000256" key="1">
    <source>
        <dbReference type="SAM" id="SignalP"/>
    </source>
</evidence>
<gene>
    <name evidence="2" type="ORF">C8N43_2387</name>
</gene>
<keyword evidence="3" id="KW-1185">Reference proteome</keyword>
<dbReference type="OrthoDB" id="9852853at2"/>
<dbReference type="Proteomes" id="UP000243978">
    <property type="component" value="Unassembled WGS sequence"/>
</dbReference>
<feature type="chain" id="PRO_5015462929" evidence="1">
    <location>
        <begin position="20"/>
        <end position="122"/>
    </location>
</feature>
<feature type="signal peptide" evidence="1">
    <location>
        <begin position="1"/>
        <end position="19"/>
    </location>
</feature>
<keyword evidence="1" id="KW-0732">Signal</keyword>
<dbReference type="AlphaFoldDB" id="A0A2T6BNU1"/>
<organism evidence="2 3">
    <name type="scientific">Litoreibacter ponti</name>
    <dbReference type="NCBI Taxonomy" id="1510457"/>
    <lineage>
        <taxon>Bacteria</taxon>
        <taxon>Pseudomonadati</taxon>
        <taxon>Pseudomonadota</taxon>
        <taxon>Alphaproteobacteria</taxon>
        <taxon>Rhodobacterales</taxon>
        <taxon>Roseobacteraceae</taxon>
        <taxon>Litoreibacter</taxon>
    </lineage>
</organism>